<feature type="transmembrane region" description="Helical" evidence="9">
    <location>
        <begin position="527"/>
        <end position="548"/>
    </location>
</feature>
<comment type="subcellular location">
    <subcellularLocation>
        <location evidence="1 7">Membrane</location>
        <topology evidence="1 7">Multi-pass membrane protein</topology>
    </subcellularLocation>
</comment>
<proteinExistence type="inferred from homology"/>
<dbReference type="PROSITE" id="PS01023">
    <property type="entry name" value="PTR2_2"/>
    <property type="match status" value="1"/>
</dbReference>
<keyword evidence="4 7" id="KW-0812">Transmembrane</keyword>
<feature type="transmembrane region" description="Helical" evidence="9">
    <location>
        <begin position="277"/>
        <end position="298"/>
    </location>
</feature>
<feature type="transmembrane region" description="Helical" evidence="9">
    <location>
        <begin position="164"/>
        <end position="187"/>
    </location>
</feature>
<dbReference type="GO" id="GO:0005886">
    <property type="term" value="C:plasma membrane"/>
    <property type="evidence" value="ECO:0007669"/>
    <property type="project" value="UniProtKB-ARBA"/>
</dbReference>
<evidence type="ECO:0000256" key="7">
    <source>
        <dbReference type="RuleBase" id="RU003755"/>
    </source>
</evidence>
<dbReference type="InParanoid" id="A0A177CPX1"/>
<keyword evidence="11" id="KW-1185">Reference proteome</keyword>
<keyword evidence="3 7" id="KW-0813">Transport</keyword>
<feature type="transmembrane region" description="Helical" evidence="9">
    <location>
        <begin position="438"/>
        <end position="459"/>
    </location>
</feature>
<reference evidence="10 11" key="1">
    <citation type="submission" date="2016-05" db="EMBL/GenBank/DDBJ databases">
        <title>Comparative analysis of secretome profiles of manganese(II)-oxidizing ascomycete fungi.</title>
        <authorList>
            <consortium name="DOE Joint Genome Institute"/>
            <person name="Zeiner C.A."/>
            <person name="Purvine S.O."/>
            <person name="Zink E.M."/>
            <person name="Wu S."/>
            <person name="Pasa-Tolic L."/>
            <person name="Chaput D.L."/>
            <person name="Haridas S."/>
            <person name="Grigoriev I.V."/>
            <person name="Santelli C.M."/>
            <person name="Hansel C.M."/>
        </authorList>
    </citation>
    <scope>NUCLEOTIDE SEQUENCE [LARGE SCALE GENOMIC DNA]</scope>
    <source>
        <strain evidence="10 11">AP3s5-JAC2a</strain>
    </source>
</reference>
<dbReference type="SUPFAM" id="SSF103473">
    <property type="entry name" value="MFS general substrate transporter"/>
    <property type="match status" value="1"/>
</dbReference>
<dbReference type="EMBL" id="KV441550">
    <property type="protein sequence ID" value="OAG08829.1"/>
    <property type="molecule type" value="Genomic_DNA"/>
</dbReference>
<dbReference type="FunCoup" id="A0A177CPX1">
    <property type="interactions" value="1091"/>
</dbReference>
<organism evidence="10 11">
    <name type="scientific">Paraphaeosphaeria sporulosa</name>
    <dbReference type="NCBI Taxonomy" id="1460663"/>
    <lineage>
        <taxon>Eukaryota</taxon>
        <taxon>Fungi</taxon>
        <taxon>Dikarya</taxon>
        <taxon>Ascomycota</taxon>
        <taxon>Pezizomycotina</taxon>
        <taxon>Dothideomycetes</taxon>
        <taxon>Pleosporomycetidae</taxon>
        <taxon>Pleosporales</taxon>
        <taxon>Massarineae</taxon>
        <taxon>Didymosphaeriaceae</taxon>
        <taxon>Paraphaeosphaeria</taxon>
    </lineage>
</organism>
<feature type="region of interest" description="Disordered" evidence="8">
    <location>
        <begin position="1"/>
        <end position="68"/>
    </location>
</feature>
<dbReference type="FunFam" id="1.20.1250.20:FF:000085">
    <property type="entry name" value="MFS peptide transporter Ptr2"/>
    <property type="match status" value="1"/>
</dbReference>
<dbReference type="GO" id="GO:0071916">
    <property type="term" value="F:dipeptide transmembrane transporter activity"/>
    <property type="evidence" value="ECO:0007669"/>
    <property type="project" value="UniProtKB-ARBA"/>
</dbReference>
<evidence type="ECO:0000313" key="11">
    <source>
        <dbReference type="Proteomes" id="UP000077069"/>
    </source>
</evidence>
<evidence type="ECO:0000256" key="1">
    <source>
        <dbReference type="ARBA" id="ARBA00004141"/>
    </source>
</evidence>
<dbReference type="PANTHER" id="PTHR11654">
    <property type="entry name" value="OLIGOPEPTIDE TRANSPORTER-RELATED"/>
    <property type="match status" value="1"/>
</dbReference>
<feature type="transmembrane region" description="Helical" evidence="9">
    <location>
        <begin position="494"/>
        <end position="515"/>
    </location>
</feature>
<dbReference type="InterPro" id="IPR000109">
    <property type="entry name" value="POT_fam"/>
</dbReference>
<evidence type="ECO:0000313" key="10">
    <source>
        <dbReference type="EMBL" id="OAG08829.1"/>
    </source>
</evidence>
<dbReference type="Pfam" id="PF00854">
    <property type="entry name" value="PTR2"/>
    <property type="match status" value="1"/>
</dbReference>
<dbReference type="CDD" id="cd17350">
    <property type="entry name" value="MFS_PTR2"/>
    <property type="match status" value="1"/>
</dbReference>
<evidence type="ECO:0000256" key="6">
    <source>
        <dbReference type="ARBA" id="ARBA00023136"/>
    </source>
</evidence>
<dbReference type="AlphaFoldDB" id="A0A177CPX1"/>
<keyword evidence="6 9" id="KW-0472">Membrane</keyword>
<protein>
    <submittedName>
        <fullName evidence="10">Peptide transporter PTR2-A</fullName>
    </submittedName>
</protein>
<evidence type="ECO:0000256" key="4">
    <source>
        <dbReference type="ARBA" id="ARBA00022692"/>
    </source>
</evidence>
<feature type="transmembrane region" description="Helical" evidence="9">
    <location>
        <begin position="193"/>
        <end position="218"/>
    </location>
</feature>
<dbReference type="Proteomes" id="UP000077069">
    <property type="component" value="Unassembled WGS sequence"/>
</dbReference>
<gene>
    <name evidence="10" type="ORF">CC84DRAFT_1162672</name>
</gene>
<dbReference type="GeneID" id="28761543"/>
<evidence type="ECO:0000256" key="2">
    <source>
        <dbReference type="ARBA" id="ARBA00005982"/>
    </source>
</evidence>
<sequence>MATAYETEAAGLHQTLDQPDLSNKRRDIAGEPLTERPFTADEKAAALEASSHTPSVAGEDDGFGGELPTEEEKKTLRRVGDKVPKAAFLVAVVELCERFTYYGASGLFQNYIQRPLDGRDGPGALGMGHQGATGLSTFFQFWCYVTPIFGAIIADQYLGKYNTILIFCFVYIAGLLILTITSIPSVLNQGAGLGGFVTAIIVIGLGTGGIKSNVAPLIADQYKRRQMKVTTDKKTGERIIIDPSITITRIYMIFYFCINLGSLSLIATPYMERDVGFWSAFLLCLCMFLVGTVTLVLGRKVYVVRPPQGSVVTDCFRVIWMMIKGRNMNAAKPTYQAGLGNDAIATKIKWDDHFVEEVKRALIACKVFCFYPVYWVVYGQFSNNFVSQAGQMASHGIPNDLMQNFDPIAIIVFLPIMERLVMPALRRAGIRFPPINRIVAGFWIASMAMVYAAVLQHFIYKAGPCYEHPGCDASLDANGQAQGNNIHIAAQTGAYMLIGISEIFASVTGYEYAYTKAPPSMKSFVQSMFLLTNAFGSAISEALNPVLYDPAIQWMYVGIAVASFVAGCLIWVLFHHLNDTEEEMNAMDQDYDADPTLRRASVHDDRTVGLHRRSVEEKPAMNA</sequence>
<dbReference type="Gene3D" id="1.20.1250.20">
    <property type="entry name" value="MFS general substrate transporter like domains"/>
    <property type="match status" value="1"/>
</dbReference>
<evidence type="ECO:0000256" key="5">
    <source>
        <dbReference type="ARBA" id="ARBA00022989"/>
    </source>
</evidence>
<dbReference type="InterPro" id="IPR018456">
    <property type="entry name" value="PTR2_symporter_CS"/>
</dbReference>
<feature type="transmembrane region" description="Helical" evidence="9">
    <location>
        <begin position="250"/>
        <end position="271"/>
    </location>
</feature>
<dbReference type="OrthoDB" id="8904098at2759"/>
<feature type="transmembrane region" description="Helical" evidence="9">
    <location>
        <begin position="554"/>
        <end position="574"/>
    </location>
</feature>
<accession>A0A177CPX1</accession>
<comment type="similarity">
    <text evidence="2 7">Belongs to the major facilitator superfamily. Proton-dependent oligopeptide transporter (POT/PTR) (TC 2.A.17) family.</text>
</comment>
<evidence type="ECO:0000256" key="9">
    <source>
        <dbReference type="SAM" id="Phobius"/>
    </source>
</evidence>
<dbReference type="InterPro" id="IPR036259">
    <property type="entry name" value="MFS_trans_sf"/>
</dbReference>
<keyword evidence="5 9" id="KW-1133">Transmembrane helix</keyword>
<evidence type="ECO:0000256" key="8">
    <source>
        <dbReference type="SAM" id="MobiDB-lite"/>
    </source>
</evidence>
<dbReference type="RefSeq" id="XP_018039194.1">
    <property type="nucleotide sequence ID" value="XM_018178057.1"/>
</dbReference>
<evidence type="ECO:0000256" key="3">
    <source>
        <dbReference type="ARBA" id="ARBA00022448"/>
    </source>
</evidence>
<name>A0A177CPX1_9PLEO</name>